<gene>
    <name evidence="2" type="ORF">GCM10022252_08460</name>
</gene>
<feature type="region of interest" description="Disordered" evidence="1">
    <location>
        <begin position="1"/>
        <end position="27"/>
    </location>
</feature>
<feature type="region of interest" description="Disordered" evidence="1">
    <location>
        <begin position="110"/>
        <end position="131"/>
    </location>
</feature>
<name>A0ABP8AE57_9ACTN</name>
<accession>A0ABP8AE57</accession>
<keyword evidence="3" id="KW-1185">Reference proteome</keyword>
<evidence type="ECO:0000313" key="2">
    <source>
        <dbReference type="EMBL" id="GAA4182494.1"/>
    </source>
</evidence>
<dbReference type="Proteomes" id="UP001501251">
    <property type="component" value="Unassembled WGS sequence"/>
</dbReference>
<protein>
    <submittedName>
        <fullName evidence="2">Uncharacterized protein</fullName>
    </submittedName>
</protein>
<reference evidence="3" key="1">
    <citation type="journal article" date="2019" name="Int. J. Syst. Evol. Microbiol.">
        <title>The Global Catalogue of Microorganisms (GCM) 10K type strain sequencing project: providing services to taxonomists for standard genome sequencing and annotation.</title>
        <authorList>
            <consortium name="The Broad Institute Genomics Platform"/>
            <consortium name="The Broad Institute Genome Sequencing Center for Infectious Disease"/>
            <person name="Wu L."/>
            <person name="Ma J."/>
        </authorList>
    </citation>
    <scope>NUCLEOTIDE SEQUENCE [LARGE SCALE GENOMIC DNA]</scope>
    <source>
        <strain evidence="3">JCM 17388</strain>
    </source>
</reference>
<evidence type="ECO:0000256" key="1">
    <source>
        <dbReference type="SAM" id="MobiDB-lite"/>
    </source>
</evidence>
<proteinExistence type="predicted"/>
<dbReference type="EMBL" id="BAABAQ010000001">
    <property type="protein sequence ID" value="GAA4182494.1"/>
    <property type="molecule type" value="Genomic_DNA"/>
</dbReference>
<organism evidence="2 3">
    <name type="scientific">Streptosporangium oxazolinicum</name>
    <dbReference type="NCBI Taxonomy" id="909287"/>
    <lineage>
        <taxon>Bacteria</taxon>
        <taxon>Bacillati</taxon>
        <taxon>Actinomycetota</taxon>
        <taxon>Actinomycetes</taxon>
        <taxon>Streptosporangiales</taxon>
        <taxon>Streptosporangiaceae</taxon>
        <taxon>Streptosporangium</taxon>
    </lineage>
</organism>
<feature type="compositionally biased region" description="Basic residues" evidence="1">
    <location>
        <begin position="116"/>
        <end position="131"/>
    </location>
</feature>
<comment type="caution">
    <text evidence="2">The sequence shown here is derived from an EMBL/GenBank/DDBJ whole genome shotgun (WGS) entry which is preliminary data.</text>
</comment>
<evidence type="ECO:0000313" key="3">
    <source>
        <dbReference type="Proteomes" id="UP001501251"/>
    </source>
</evidence>
<sequence>MISRRSPTGTGHPGRHEYSSRSRATRETFAENFGGPVGVGDAVVGGLVGGVTTVGSGAATSVTGEDAEIGAEVTGGAAGAGPGVAVPHEAAARQPAAVASAARVRVMILKPDTSRPLRKNGQKRQKASVDD</sequence>
<feature type="compositionally biased region" description="Basic and acidic residues" evidence="1">
    <location>
        <begin position="14"/>
        <end position="27"/>
    </location>
</feature>